<dbReference type="GO" id="GO:0004601">
    <property type="term" value="F:peroxidase activity"/>
    <property type="evidence" value="ECO:0007669"/>
    <property type="project" value="UniProtKB-KW"/>
</dbReference>
<comment type="similarity">
    <text evidence="7">Belongs to the chloroperoxidase family.</text>
</comment>
<dbReference type="SUPFAM" id="SSF47571">
    <property type="entry name" value="Cloroperoxidase"/>
    <property type="match status" value="1"/>
</dbReference>
<dbReference type="GO" id="GO:0046872">
    <property type="term" value="F:metal ion binding"/>
    <property type="evidence" value="ECO:0007669"/>
    <property type="project" value="UniProtKB-KW"/>
</dbReference>
<evidence type="ECO:0000256" key="5">
    <source>
        <dbReference type="ARBA" id="ARBA00023002"/>
    </source>
</evidence>
<comment type="caution">
    <text evidence="9">The sequence shown here is derived from an EMBL/GenBank/DDBJ whole genome shotgun (WGS) entry which is preliminary data.</text>
</comment>
<dbReference type="AlphaFoldDB" id="A0A8H6X2D1"/>
<evidence type="ECO:0000313" key="9">
    <source>
        <dbReference type="EMBL" id="KAF7333138.1"/>
    </source>
</evidence>
<feature type="domain" description="Heme haloperoxidase family profile" evidence="8">
    <location>
        <begin position="71"/>
        <end position="288"/>
    </location>
</feature>
<dbReference type="PANTHER" id="PTHR33577:SF9">
    <property type="entry name" value="PEROXIDASE STCC"/>
    <property type="match status" value="1"/>
</dbReference>
<proteinExistence type="inferred from homology"/>
<evidence type="ECO:0000313" key="10">
    <source>
        <dbReference type="Proteomes" id="UP000620124"/>
    </source>
</evidence>
<evidence type="ECO:0000256" key="7">
    <source>
        <dbReference type="ARBA" id="ARBA00025795"/>
    </source>
</evidence>
<dbReference type="InterPro" id="IPR000028">
    <property type="entry name" value="Chloroperoxidase"/>
</dbReference>
<reference evidence="9" key="1">
    <citation type="submission" date="2020-05" db="EMBL/GenBank/DDBJ databases">
        <title>Mycena genomes resolve the evolution of fungal bioluminescence.</title>
        <authorList>
            <person name="Tsai I.J."/>
        </authorList>
    </citation>
    <scope>NUCLEOTIDE SEQUENCE</scope>
    <source>
        <strain evidence="9">CCC161011</strain>
    </source>
</reference>
<dbReference type="PROSITE" id="PS51405">
    <property type="entry name" value="HEME_HALOPEROXIDASE"/>
    <property type="match status" value="1"/>
</dbReference>
<dbReference type="EMBL" id="JACAZI010000030">
    <property type="protein sequence ID" value="KAF7333138.1"/>
    <property type="molecule type" value="Genomic_DNA"/>
</dbReference>
<evidence type="ECO:0000256" key="1">
    <source>
        <dbReference type="ARBA" id="ARBA00001970"/>
    </source>
</evidence>
<keyword evidence="10" id="KW-1185">Reference proteome</keyword>
<evidence type="ECO:0000256" key="2">
    <source>
        <dbReference type="ARBA" id="ARBA00022559"/>
    </source>
</evidence>
<comment type="cofactor">
    <cofactor evidence="1">
        <name>heme b</name>
        <dbReference type="ChEBI" id="CHEBI:60344"/>
    </cofactor>
</comment>
<evidence type="ECO:0000256" key="3">
    <source>
        <dbReference type="ARBA" id="ARBA00022617"/>
    </source>
</evidence>
<sequence length="317" mass="34137">MCLMSVRSTHGRRLLPVSPTASRMLNLMHSPSINATPARRVPSSVVGTMKLLSVSFFAAIAASASAYSDPYNHIWIAPGPDDQRSPCPGLNTLANHGYLPRSGQNFTIPDVMDAALDAFNVNWDTILIAAKFGLLTQNNVESELTMSLGPLSLHNAVEHDASLSRNDFGDGTGDNVHFNETVFATLANANPGVDFYNASSAAAVQFARLADSIATNPFIVNTQKEFVLRSRESGLYLSIFGNPLTGVAPKNFVQIFFREERLPIEEGWTKSTTLITSDTLAPIETIVRAESNWTATTTCGPLVLAPGLTVNQAKLAL</sequence>
<dbReference type="Proteomes" id="UP000620124">
    <property type="component" value="Unassembled WGS sequence"/>
</dbReference>
<dbReference type="PANTHER" id="PTHR33577">
    <property type="entry name" value="STERIGMATOCYSTIN BIOSYNTHESIS PEROXIDASE STCC-RELATED"/>
    <property type="match status" value="1"/>
</dbReference>
<keyword evidence="3" id="KW-0349">Heme</keyword>
<dbReference type="Pfam" id="PF01328">
    <property type="entry name" value="Peroxidase_2"/>
    <property type="match status" value="1"/>
</dbReference>
<evidence type="ECO:0000256" key="4">
    <source>
        <dbReference type="ARBA" id="ARBA00022723"/>
    </source>
</evidence>
<protein>
    <submittedName>
        <fullName evidence="9">HEME-HALOPEROXIDASE domain-containing protein</fullName>
    </submittedName>
</protein>
<dbReference type="InterPro" id="IPR036851">
    <property type="entry name" value="Chloroperoxidase-like_sf"/>
</dbReference>
<evidence type="ECO:0000259" key="8">
    <source>
        <dbReference type="PROSITE" id="PS51405"/>
    </source>
</evidence>
<accession>A0A8H6X2D1</accession>
<keyword evidence="4" id="KW-0479">Metal-binding</keyword>
<evidence type="ECO:0000256" key="6">
    <source>
        <dbReference type="ARBA" id="ARBA00023004"/>
    </source>
</evidence>
<keyword evidence="2 9" id="KW-0575">Peroxidase</keyword>
<keyword evidence="5" id="KW-0560">Oxidoreductase</keyword>
<name>A0A8H6X2D1_9AGAR</name>
<organism evidence="9 10">
    <name type="scientific">Mycena venus</name>
    <dbReference type="NCBI Taxonomy" id="2733690"/>
    <lineage>
        <taxon>Eukaryota</taxon>
        <taxon>Fungi</taxon>
        <taxon>Dikarya</taxon>
        <taxon>Basidiomycota</taxon>
        <taxon>Agaricomycotina</taxon>
        <taxon>Agaricomycetes</taxon>
        <taxon>Agaricomycetidae</taxon>
        <taxon>Agaricales</taxon>
        <taxon>Marasmiineae</taxon>
        <taxon>Mycenaceae</taxon>
        <taxon>Mycena</taxon>
    </lineage>
</organism>
<dbReference type="Gene3D" id="1.10.489.10">
    <property type="entry name" value="Chloroperoxidase-like"/>
    <property type="match status" value="1"/>
</dbReference>
<gene>
    <name evidence="9" type="ORF">MVEN_02379300</name>
</gene>
<dbReference type="OrthoDB" id="407298at2759"/>
<keyword evidence="6" id="KW-0408">Iron</keyword>